<dbReference type="EMBL" id="MK072468">
    <property type="protein sequence ID" value="AYV85705.1"/>
    <property type="molecule type" value="Genomic_DNA"/>
</dbReference>
<proteinExistence type="predicted"/>
<evidence type="ECO:0000313" key="1">
    <source>
        <dbReference type="EMBL" id="AYV85705.1"/>
    </source>
</evidence>
<reference evidence="1" key="1">
    <citation type="submission" date="2018-10" db="EMBL/GenBank/DDBJ databases">
        <title>Hidden diversity of soil giant viruses.</title>
        <authorList>
            <person name="Schulz F."/>
            <person name="Alteio L."/>
            <person name="Goudeau D."/>
            <person name="Ryan E.M."/>
            <person name="Malmstrom R.R."/>
            <person name="Blanchard J."/>
            <person name="Woyke T."/>
        </authorList>
    </citation>
    <scope>NUCLEOTIDE SEQUENCE</scope>
    <source>
        <strain evidence="1">SAV1</strain>
    </source>
</reference>
<protein>
    <submittedName>
        <fullName evidence="1">Uncharacterized protein</fullName>
    </submittedName>
</protein>
<organism evidence="1">
    <name type="scientific">Satyrvirus sp</name>
    <dbReference type="NCBI Taxonomy" id="2487771"/>
    <lineage>
        <taxon>Viruses</taxon>
        <taxon>Varidnaviria</taxon>
        <taxon>Bamfordvirae</taxon>
        <taxon>Nucleocytoviricota</taxon>
        <taxon>Megaviricetes</taxon>
        <taxon>Imitervirales</taxon>
        <taxon>Mimiviridae</taxon>
        <taxon>Megamimivirinae</taxon>
    </lineage>
</organism>
<gene>
    <name evidence="1" type="ORF">Satyrvirus32_5</name>
</gene>
<accession>A0A3G5AER3</accession>
<sequence length="113" mass="13568">MIWPNITQFKKLYIESFDEDNMDELIKKLKSEGCFLVGKKFLNKHVIDLTDNTIPTCYANLKCYPEIYEDIYKRYKQYSVMKYSNYEKNKYIIENTTETNNNFLFHCVGCTII</sequence>
<name>A0A3G5AER3_9VIRU</name>